<reference evidence="2" key="1">
    <citation type="journal article" date="2022" name="bioRxiv">
        <title>Sequencing and chromosome-scale assembly of the giantPleurodeles waltlgenome.</title>
        <authorList>
            <person name="Brown T."/>
            <person name="Elewa A."/>
            <person name="Iarovenko S."/>
            <person name="Subramanian E."/>
            <person name="Araus A.J."/>
            <person name="Petzold A."/>
            <person name="Susuki M."/>
            <person name="Suzuki K.-i.T."/>
            <person name="Hayashi T."/>
            <person name="Toyoda A."/>
            <person name="Oliveira C."/>
            <person name="Osipova E."/>
            <person name="Leigh N.D."/>
            <person name="Simon A."/>
            <person name="Yun M.H."/>
        </authorList>
    </citation>
    <scope>NUCLEOTIDE SEQUENCE</scope>
    <source>
        <strain evidence="2">20211129_DDA</strain>
        <tissue evidence="2">Liver</tissue>
    </source>
</reference>
<gene>
    <name evidence="2" type="ORF">NDU88_004937</name>
</gene>
<dbReference type="AlphaFoldDB" id="A0AAV7MVA8"/>
<protein>
    <submittedName>
        <fullName evidence="2">Uncharacterized protein</fullName>
    </submittedName>
</protein>
<sequence>MPKSHTCKQKPAPRGTSGRQAVGIIDKKIKLAERRLSVASQLSPPLRALRDLPPSLDVAVPVFQSNGASGLPSVDVDLPGAYGGAYGGTLLSSQAPSKAPVPWEPELIIVDPNPRTGDDLPGRKRKQQEPIRTSKRQRVSTTQSARQKAASRGMS</sequence>
<dbReference type="EMBL" id="JANPWB010000013">
    <property type="protein sequence ID" value="KAJ1107547.1"/>
    <property type="molecule type" value="Genomic_DNA"/>
</dbReference>
<name>A0AAV7MVA8_PLEWA</name>
<evidence type="ECO:0000313" key="2">
    <source>
        <dbReference type="EMBL" id="KAJ1107547.1"/>
    </source>
</evidence>
<proteinExistence type="predicted"/>
<evidence type="ECO:0000313" key="3">
    <source>
        <dbReference type="Proteomes" id="UP001066276"/>
    </source>
</evidence>
<accession>A0AAV7MVA8</accession>
<keyword evidence="3" id="KW-1185">Reference proteome</keyword>
<feature type="region of interest" description="Disordered" evidence="1">
    <location>
        <begin position="85"/>
        <end position="155"/>
    </location>
</feature>
<organism evidence="2 3">
    <name type="scientific">Pleurodeles waltl</name>
    <name type="common">Iberian ribbed newt</name>
    <dbReference type="NCBI Taxonomy" id="8319"/>
    <lineage>
        <taxon>Eukaryota</taxon>
        <taxon>Metazoa</taxon>
        <taxon>Chordata</taxon>
        <taxon>Craniata</taxon>
        <taxon>Vertebrata</taxon>
        <taxon>Euteleostomi</taxon>
        <taxon>Amphibia</taxon>
        <taxon>Batrachia</taxon>
        <taxon>Caudata</taxon>
        <taxon>Salamandroidea</taxon>
        <taxon>Salamandridae</taxon>
        <taxon>Pleurodelinae</taxon>
        <taxon>Pleurodeles</taxon>
    </lineage>
</organism>
<feature type="region of interest" description="Disordered" evidence="1">
    <location>
        <begin position="1"/>
        <end position="21"/>
    </location>
</feature>
<evidence type="ECO:0000256" key="1">
    <source>
        <dbReference type="SAM" id="MobiDB-lite"/>
    </source>
</evidence>
<comment type="caution">
    <text evidence="2">The sequence shown here is derived from an EMBL/GenBank/DDBJ whole genome shotgun (WGS) entry which is preliminary data.</text>
</comment>
<dbReference type="Proteomes" id="UP001066276">
    <property type="component" value="Chromosome 9"/>
</dbReference>